<dbReference type="Proteomes" id="UP000027138">
    <property type="component" value="Unassembled WGS sequence"/>
</dbReference>
<dbReference type="InterPro" id="IPR017956">
    <property type="entry name" value="AT_hook_DNA-bd_motif"/>
</dbReference>
<dbReference type="GO" id="GO:0005730">
    <property type="term" value="C:nucleolus"/>
    <property type="evidence" value="ECO:0007669"/>
    <property type="project" value="TreeGrafter"/>
</dbReference>
<keyword evidence="7" id="KW-1185">Reference proteome</keyword>
<dbReference type="EMBL" id="KK915100">
    <property type="protein sequence ID" value="KDP24595.1"/>
    <property type="molecule type" value="Genomic_DNA"/>
</dbReference>
<feature type="domain" description="H15" evidence="5">
    <location>
        <begin position="76"/>
        <end position="145"/>
    </location>
</feature>
<name>A0A067JX68_JATCU</name>
<dbReference type="OrthoDB" id="1110759at2759"/>
<dbReference type="Gene3D" id="1.10.10.10">
    <property type="entry name" value="Winged helix-like DNA-binding domain superfamily/Winged helix DNA-binding domain"/>
    <property type="match status" value="1"/>
</dbReference>
<dbReference type="GO" id="GO:0031492">
    <property type="term" value="F:nucleosomal DNA binding"/>
    <property type="evidence" value="ECO:0007669"/>
    <property type="project" value="TreeGrafter"/>
</dbReference>
<accession>A0A067JX68</accession>
<dbReference type="GO" id="GO:0045910">
    <property type="term" value="P:negative regulation of DNA recombination"/>
    <property type="evidence" value="ECO:0007669"/>
    <property type="project" value="TreeGrafter"/>
</dbReference>
<dbReference type="GO" id="GO:0006334">
    <property type="term" value="P:nucleosome assembly"/>
    <property type="evidence" value="ECO:0007669"/>
    <property type="project" value="InterPro"/>
</dbReference>
<dbReference type="SUPFAM" id="SSF46785">
    <property type="entry name" value="Winged helix' DNA-binding domain"/>
    <property type="match status" value="1"/>
</dbReference>
<dbReference type="STRING" id="180498.A0A067JX68"/>
<gene>
    <name evidence="6" type="ORF">JCGZ_25511</name>
</gene>
<evidence type="ECO:0000313" key="6">
    <source>
        <dbReference type="EMBL" id="KDP24595.1"/>
    </source>
</evidence>
<feature type="region of interest" description="Disordered" evidence="4">
    <location>
        <begin position="383"/>
        <end position="413"/>
    </location>
</feature>
<feature type="compositionally biased region" description="Low complexity" evidence="4">
    <location>
        <begin position="57"/>
        <end position="68"/>
    </location>
</feature>
<dbReference type="CDD" id="cd00073">
    <property type="entry name" value="H15"/>
    <property type="match status" value="1"/>
</dbReference>
<dbReference type="KEGG" id="jcu:105646491"/>
<feature type="region of interest" description="Disordered" evidence="4">
    <location>
        <begin position="359"/>
        <end position="378"/>
    </location>
</feature>
<dbReference type="PANTHER" id="PTHR11467">
    <property type="entry name" value="HISTONE H1"/>
    <property type="match status" value="1"/>
</dbReference>
<dbReference type="GO" id="GO:0003690">
    <property type="term" value="F:double-stranded DNA binding"/>
    <property type="evidence" value="ECO:0007669"/>
    <property type="project" value="TreeGrafter"/>
</dbReference>
<dbReference type="Pfam" id="PF00538">
    <property type="entry name" value="Linker_histone"/>
    <property type="match status" value="1"/>
</dbReference>
<dbReference type="InterPro" id="IPR005818">
    <property type="entry name" value="Histone_H1/H5_H15"/>
</dbReference>
<feature type="compositionally biased region" description="Low complexity" evidence="4">
    <location>
        <begin position="369"/>
        <end position="378"/>
    </location>
</feature>
<feature type="compositionally biased region" description="Polar residues" evidence="4">
    <location>
        <begin position="193"/>
        <end position="221"/>
    </location>
</feature>
<evidence type="ECO:0000256" key="4">
    <source>
        <dbReference type="SAM" id="MobiDB-lite"/>
    </source>
</evidence>
<protein>
    <recommendedName>
        <fullName evidence="5">H15 domain-containing protein</fullName>
    </recommendedName>
</protein>
<organism evidence="6 7">
    <name type="scientific">Jatropha curcas</name>
    <name type="common">Barbados nut</name>
    <dbReference type="NCBI Taxonomy" id="180498"/>
    <lineage>
        <taxon>Eukaryota</taxon>
        <taxon>Viridiplantae</taxon>
        <taxon>Streptophyta</taxon>
        <taxon>Embryophyta</taxon>
        <taxon>Tracheophyta</taxon>
        <taxon>Spermatophyta</taxon>
        <taxon>Magnoliopsida</taxon>
        <taxon>eudicotyledons</taxon>
        <taxon>Gunneridae</taxon>
        <taxon>Pentapetalae</taxon>
        <taxon>rosids</taxon>
        <taxon>fabids</taxon>
        <taxon>Malpighiales</taxon>
        <taxon>Euphorbiaceae</taxon>
        <taxon>Crotonoideae</taxon>
        <taxon>Jatropheae</taxon>
        <taxon>Jatropha</taxon>
    </lineage>
</organism>
<dbReference type="PRINTS" id="PR00929">
    <property type="entry name" value="ATHOOK"/>
</dbReference>
<evidence type="ECO:0000256" key="3">
    <source>
        <dbReference type="ARBA" id="ARBA00023242"/>
    </source>
</evidence>
<dbReference type="PROSITE" id="PS51504">
    <property type="entry name" value="H15"/>
    <property type="match status" value="1"/>
</dbReference>
<evidence type="ECO:0000313" key="7">
    <source>
        <dbReference type="Proteomes" id="UP000027138"/>
    </source>
</evidence>
<dbReference type="SMART" id="SM00526">
    <property type="entry name" value="H15"/>
    <property type="match status" value="1"/>
</dbReference>
<dbReference type="FunFam" id="1.10.10.10:FF:000637">
    <property type="entry name" value="Histone H1.2"/>
    <property type="match status" value="1"/>
</dbReference>
<dbReference type="GO" id="GO:0030261">
    <property type="term" value="P:chromosome condensation"/>
    <property type="evidence" value="ECO:0007669"/>
    <property type="project" value="TreeGrafter"/>
</dbReference>
<feature type="region of interest" description="Disordered" evidence="4">
    <location>
        <begin position="57"/>
        <end position="77"/>
    </location>
</feature>
<feature type="compositionally biased region" description="Low complexity" evidence="4">
    <location>
        <begin position="383"/>
        <end position="394"/>
    </location>
</feature>
<dbReference type="AlphaFoldDB" id="A0A067JX68"/>
<evidence type="ECO:0000259" key="5">
    <source>
        <dbReference type="PROSITE" id="PS51504"/>
    </source>
</evidence>
<keyword evidence="3" id="KW-0539">Nucleus</keyword>
<sequence length="496" mass="51556">MDPLPPQPPFPPLPTATITAATVPVSFPTDASTLTTTASILTPATAITAEANNTTTNNNHIAHAANPTPTATQSSNHPTYTDMIYAAITALKERDGSSKRAISKYIEKAFTGLPPTHPALLTHHLKRLKSTGLLVMVKKSYKLPGARSDSTNDNSNNTSVPTQSQPPPHPAVSASPLSGPKRGRGRPPKPKSNSQPLGSVQPNQQPNSNGTVNANSNTNSQPIMVPVGLSFTTHSNVAPTTNFVPIPTTTNPANVAASAPPAAAPAVAQQQQVAMAKRGPGRPKKVVGQSVGGGGAPVGVIGKRRGRPPKSISIGAKKSPGRPKKPKSVAANGVKKGPKRLPKSVVVPYATGTAAVLNVPRPRGRPKKGGVLTAPAGGVVVPARRPGRPPKVGGIVNPKKRPGRPAGRPRKENVKVSWALSEASQPQAEAYGDLKRKFEFFQSKVKQAVGVLKPQLTSETAAGAVAAIQELEGLASMDINTPLREEPQAQLPLIQN</sequence>
<dbReference type="GO" id="GO:0000786">
    <property type="term" value="C:nucleosome"/>
    <property type="evidence" value="ECO:0007669"/>
    <property type="project" value="InterPro"/>
</dbReference>
<dbReference type="InterPro" id="IPR036390">
    <property type="entry name" value="WH_DNA-bd_sf"/>
</dbReference>
<keyword evidence="2" id="KW-0238">DNA-binding</keyword>
<evidence type="ECO:0000256" key="2">
    <source>
        <dbReference type="ARBA" id="ARBA00023125"/>
    </source>
</evidence>
<feature type="compositionally biased region" description="Low complexity" evidence="4">
    <location>
        <begin position="148"/>
        <end position="159"/>
    </location>
</feature>
<dbReference type="SMART" id="SM00384">
    <property type="entry name" value="AT_hook"/>
    <property type="match status" value="6"/>
</dbReference>
<proteinExistence type="predicted"/>
<feature type="region of interest" description="Disordered" evidence="4">
    <location>
        <begin position="276"/>
        <end position="339"/>
    </location>
</feature>
<reference evidence="6 7" key="1">
    <citation type="journal article" date="2014" name="PLoS ONE">
        <title>Global Analysis of Gene Expression Profiles in Physic Nut (Jatropha curcas L.) Seedlings Exposed to Salt Stress.</title>
        <authorList>
            <person name="Zhang L."/>
            <person name="Zhang C."/>
            <person name="Wu P."/>
            <person name="Chen Y."/>
            <person name="Li M."/>
            <person name="Jiang H."/>
            <person name="Wu G."/>
        </authorList>
    </citation>
    <scope>NUCLEOTIDE SEQUENCE [LARGE SCALE GENOMIC DNA]</scope>
    <source>
        <strain evidence="7">cv. GZQX0401</strain>
        <tissue evidence="6">Young leaves</tissue>
    </source>
</reference>
<comment type="subcellular location">
    <subcellularLocation>
        <location evidence="1">Nucleus</location>
    </subcellularLocation>
</comment>
<dbReference type="PANTHER" id="PTHR11467:SF29">
    <property type="entry name" value="OS03G0711600 PROTEIN"/>
    <property type="match status" value="1"/>
</dbReference>
<evidence type="ECO:0000256" key="1">
    <source>
        <dbReference type="ARBA" id="ARBA00004123"/>
    </source>
</evidence>
<dbReference type="InterPro" id="IPR036388">
    <property type="entry name" value="WH-like_DNA-bd_sf"/>
</dbReference>
<feature type="region of interest" description="Disordered" evidence="4">
    <location>
        <begin position="144"/>
        <end position="221"/>
    </location>
</feature>